<sequence>MPTALIAENIRHLVVHCADTPDEEALDARAIHDMHLGFGWHGIGYHWVICRDGTLQSGRPEYWVGAHVKGHNEISLGVCLIGRQNFTDAQMQTLKSLLTRWRKDYPQAEICGHCDFDYTDKTCPNFDVANWCVQHNISAKAEWI</sequence>
<dbReference type="InterPro" id="IPR002502">
    <property type="entry name" value="Amidase_domain"/>
</dbReference>
<dbReference type="eggNOG" id="COG3023">
    <property type="taxonomic scope" value="Bacteria"/>
</dbReference>
<dbReference type="SUPFAM" id="SSF55846">
    <property type="entry name" value="N-acetylmuramoyl-L-alanine amidase-like"/>
    <property type="match status" value="1"/>
</dbReference>
<dbReference type="CDD" id="cd06583">
    <property type="entry name" value="PGRP"/>
    <property type="match status" value="1"/>
</dbReference>
<comment type="similarity">
    <text evidence="1">Belongs to the N-acetylmuramoyl-L-alanine amidase 2 family.</text>
</comment>
<dbReference type="GO" id="GO:0008745">
    <property type="term" value="F:N-acetylmuramoyl-L-alanine amidase activity"/>
    <property type="evidence" value="ECO:0007669"/>
    <property type="project" value="UniProtKB-EC"/>
</dbReference>
<evidence type="ECO:0000313" key="3">
    <source>
        <dbReference type="EMBL" id="ADE40388.1"/>
    </source>
</evidence>
<organism evidence="3 4">
    <name type="scientific">Puniceispirillum marinum (strain IMCC1322)</name>
    <dbReference type="NCBI Taxonomy" id="488538"/>
    <lineage>
        <taxon>Bacteria</taxon>
        <taxon>Pseudomonadati</taxon>
        <taxon>Pseudomonadota</taxon>
        <taxon>Alphaproteobacteria</taxon>
        <taxon>Candidatus Puniceispirillales</taxon>
        <taxon>Candidatus Puniceispirillaceae</taxon>
        <taxon>Candidatus Puniceispirillum</taxon>
    </lineage>
</organism>
<protein>
    <submittedName>
        <fullName evidence="3">Negative regulator of beta-lactamase expression</fullName>
        <ecNumber evidence="3">3.5.1.28</ecNumber>
    </submittedName>
</protein>
<evidence type="ECO:0000313" key="4">
    <source>
        <dbReference type="Proteomes" id="UP000007460"/>
    </source>
</evidence>
<feature type="domain" description="Peptidoglycan recognition protein family" evidence="2">
    <location>
        <begin position="4"/>
        <end position="117"/>
    </location>
</feature>
<dbReference type="PANTHER" id="PTHR11022">
    <property type="entry name" value="PEPTIDOGLYCAN RECOGNITION PROTEIN"/>
    <property type="match status" value="1"/>
</dbReference>
<reference evidence="3 4" key="1">
    <citation type="journal article" date="2010" name="J. Bacteriol.">
        <title>Complete genome sequence of "Candidatus Puniceispirillum marinum" IMCC1322, a representative of the SAR116 clade in the Alphaproteobacteria.</title>
        <authorList>
            <person name="Oh H.M."/>
            <person name="Kwon K.K."/>
            <person name="Kang I."/>
            <person name="Kang S.G."/>
            <person name="Lee J.H."/>
            <person name="Kim S.J."/>
            <person name="Cho J.C."/>
        </authorList>
    </citation>
    <scope>NUCLEOTIDE SEQUENCE [LARGE SCALE GENOMIC DNA]</scope>
    <source>
        <strain evidence="3 4">IMCC1322</strain>
    </source>
</reference>
<proteinExistence type="inferred from homology"/>
<dbReference type="EC" id="3.5.1.28" evidence="3"/>
<gene>
    <name evidence="3" type="ordered locus">SAR116_2145</name>
</gene>
<dbReference type="GO" id="GO:0009253">
    <property type="term" value="P:peptidoglycan catabolic process"/>
    <property type="evidence" value="ECO:0007669"/>
    <property type="project" value="InterPro"/>
</dbReference>
<keyword evidence="4" id="KW-1185">Reference proteome</keyword>
<dbReference type="STRING" id="488538.SAR116_2145"/>
<dbReference type="GO" id="GO:0008270">
    <property type="term" value="F:zinc ion binding"/>
    <property type="evidence" value="ECO:0007669"/>
    <property type="project" value="InterPro"/>
</dbReference>
<evidence type="ECO:0000259" key="2">
    <source>
        <dbReference type="SMART" id="SM00701"/>
    </source>
</evidence>
<dbReference type="InterPro" id="IPR006619">
    <property type="entry name" value="PGRP_domain_met/bac"/>
</dbReference>
<dbReference type="PANTHER" id="PTHR11022:SF41">
    <property type="entry name" value="PEPTIDOGLYCAN-RECOGNITION PROTEIN LC-RELATED"/>
    <property type="match status" value="1"/>
</dbReference>
<dbReference type="KEGG" id="apb:SAR116_2145"/>
<dbReference type="Gene3D" id="3.40.80.10">
    <property type="entry name" value="Peptidoglycan recognition protein-like"/>
    <property type="match status" value="1"/>
</dbReference>
<dbReference type="Pfam" id="PF01510">
    <property type="entry name" value="Amidase_2"/>
    <property type="match status" value="1"/>
</dbReference>
<dbReference type="HOGENOM" id="CLU_079366_1_0_5"/>
<dbReference type="OrthoDB" id="8754850at2"/>
<dbReference type="EMBL" id="CP001751">
    <property type="protein sequence ID" value="ADE40388.1"/>
    <property type="molecule type" value="Genomic_DNA"/>
</dbReference>
<dbReference type="InterPro" id="IPR036505">
    <property type="entry name" value="Amidase/PGRP_sf"/>
</dbReference>
<keyword evidence="3" id="KW-0378">Hydrolase</keyword>
<evidence type="ECO:0000256" key="1">
    <source>
        <dbReference type="ARBA" id="ARBA00007553"/>
    </source>
</evidence>
<dbReference type="AlphaFoldDB" id="D5BNV4"/>
<dbReference type="Proteomes" id="UP000007460">
    <property type="component" value="Chromosome"/>
</dbReference>
<name>D5BNV4_PUNMI</name>
<dbReference type="SMART" id="SM00701">
    <property type="entry name" value="PGRP"/>
    <property type="match status" value="1"/>
</dbReference>
<dbReference type="InterPro" id="IPR015510">
    <property type="entry name" value="PGRP"/>
</dbReference>
<accession>D5BNV4</accession>